<evidence type="ECO:0000256" key="6">
    <source>
        <dbReference type="ARBA" id="ARBA00037410"/>
    </source>
</evidence>
<dbReference type="Pfam" id="PF00378">
    <property type="entry name" value="ECH_1"/>
    <property type="match status" value="1"/>
</dbReference>
<keyword evidence="5" id="KW-0496">Mitochondrion</keyword>
<organism evidence="9 10">
    <name type="scientific">Oikopleura dioica</name>
    <name type="common">Tunicate</name>
    <dbReference type="NCBI Taxonomy" id="34765"/>
    <lineage>
        <taxon>Eukaryota</taxon>
        <taxon>Metazoa</taxon>
        <taxon>Chordata</taxon>
        <taxon>Tunicata</taxon>
        <taxon>Appendicularia</taxon>
        <taxon>Copelata</taxon>
        <taxon>Oikopleuridae</taxon>
        <taxon>Oikopleura</taxon>
    </lineage>
</organism>
<dbReference type="InterPro" id="IPR014748">
    <property type="entry name" value="Enoyl-CoA_hydra_C"/>
</dbReference>
<sequence length="178" mass="19237">MKKIREVDVPVIAQVTGLAVAAGAQLAIAADITIASENAKFSVPGAKTIGLYCHSPAVELARAVPRKIAMDLLVTGDFLEASDAYRAGMISRLVGDYDACVAAVEDVINKIENTSRSVQALGKQKFYDQVDLPIQDAANLMENAMYENLQLADTQIGINSFMEKKKPQWTHSNAKQDP</sequence>
<evidence type="ECO:0000313" key="9">
    <source>
        <dbReference type="EMBL" id="CAG5101400.1"/>
    </source>
</evidence>
<keyword evidence="10" id="KW-1185">Reference proteome</keyword>
<evidence type="ECO:0000256" key="8">
    <source>
        <dbReference type="RuleBase" id="RU003707"/>
    </source>
</evidence>
<accession>A0ABN7SPB5</accession>
<protein>
    <recommendedName>
        <fullName evidence="7">Enoyl-CoA hydratase domain-containing protein 3, mitochondrial</fullName>
    </recommendedName>
</protein>
<dbReference type="Gene3D" id="3.90.226.10">
    <property type="entry name" value="2-enoyl-CoA Hydratase, Chain A, domain 1"/>
    <property type="match status" value="1"/>
</dbReference>
<evidence type="ECO:0000256" key="5">
    <source>
        <dbReference type="ARBA" id="ARBA00023128"/>
    </source>
</evidence>
<keyword evidence="2" id="KW-0276">Fatty acid metabolism</keyword>
<evidence type="ECO:0000256" key="7">
    <source>
        <dbReference type="ARBA" id="ARBA00040545"/>
    </source>
</evidence>
<evidence type="ECO:0000256" key="1">
    <source>
        <dbReference type="ARBA" id="ARBA00004173"/>
    </source>
</evidence>
<evidence type="ECO:0000256" key="4">
    <source>
        <dbReference type="ARBA" id="ARBA00023098"/>
    </source>
</evidence>
<gene>
    <name evidence="9" type="ORF">OKIOD_LOCUS8609</name>
</gene>
<dbReference type="PROSITE" id="PS00166">
    <property type="entry name" value="ENOYL_COA_HYDRATASE"/>
    <property type="match status" value="1"/>
</dbReference>
<evidence type="ECO:0000313" key="10">
    <source>
        <dbReference type="Proteomes" id="UP001158576"/>
    </source>
</evidence>
<dbReference type="PANTHER" id="PTHR43602">
    <property type="match status" value="1"/>
</dbReference>
<proteinExistence type="inferred from homology"/>
<keyword evidence="3" id="KW-0809">Transit peptide</keyword>
<evidence type="ECO:0000256" key="2">
    <source>
        <dbReference type="ARBA" id="ARBA00022832"/>
    </source>
</evidence>
<dbReference type="InterPro" id="IPR052377">
    <property type="entry name" value="Mitochondrial_ECH-domain"/>
</dbReference>
<keyword evidence="4" id="KW-0443">Lipid metabolism</keyword>
<dbReference type="InterPro" id="IPR018376">
    <property type="entry name" value="Enoyl-CoA_hyd/isom_CS"/>
</dbReference>
<evidence type="ECO:0000256" key="3">
    <source>
        <dbReference type="ARBA" id="ARBA00022946"/>
    </source>
</evidence>
<dbReference type="Gene3D" id="1.10.12.10">
    <property type="entry name" value="Lyase 2-enoyl-coa Hydratase, Chain A, domain 2"/>
    <property type="match status" value="1"/>
</dbReference>
<dbReference type="InterPro" id="IPR001753">
    <property type="entry name" value="Enoyl-CoA_hydra/iso"/>
</dbReference>
<dbReference type="EMBL" id="OU015570">
    <property type="protein sequence ID" value="CAG5101400.1"/>
    <property type="molecule type" value="Genomic_DNA"/>
</dbReference>
<comment type="function">
    <text evidence="6">May play a role in fatty acid biosynthesis and insulin sensitivity.</text>
</comment>
<dbReference type="SUPFAM" id="SSF52096">
    <property type="entry name" value="ClpP/crotonase"/>
    <property type="match status" value="1"/>
</dbReference>
<dbReference type="CDD" id="cd06558">
    <property type="entry name" value="crotonase-like"/>
    <property type="match status" value="1"/>
</dbReference>
<dbReference type="Proteomes" id="UP001158576">
    <property type="component" value="Chromosome YSR"/>
</dbReference>
<comment type="similarity">
    <text evidence="8">Belongs to the enoyl-CoA hydratase/isomerase family.</text>
</comment>
<dbReference type="InterPro" id="IPR029045">
    <property type="entry name" value="ClpP/crotonase-like_dom_sf"/>
</dbReference>
<reference evidence="9 10" key="1">
    <citation type="submission" date="2021-04" db="EMBL/GenBank/DDBJ databases">
        <authorList>
            <person name="Bliznina A."/>
        </authorList>
    </citation>
    <scope>NUCLEOTIDE SEQUENCE [LARGE SCALE GENOMIC DNA]</scope>
</reference>
<comment type="subcellular location">
    <subcellularLocation>
        <location evidence="1">Mitochondrion</location>
    </subcellularLocation>
</comment>
<name>A0ABN7SPB5_OIKDI</name>
<dbReference type="PANTHER" id="PTHR43602:SF1">
    <property type="entry name" value="ENOYL-COA HYDRATASE DOMAIN-CONTAINING PROTEIN 3, MITOCHONDRIAL"/>
    <property type="match status" value="1"/>
</dbReference>